<dbReference type="Gene3D" id="1.10.10.10">
    <property type="entry name" value="Winged helix-like DNA-binding domain superfamily/Winged helix DNA-binding domain"/>
    <property type="match status" value="1"/>
</dbReference>
<dbReference type="PRINTS" id="PR00033">
    <property type="entry name" value="HTHASNC"/>
</dbReference>
<keyword evidence="3" id="KW-0804">Transcription</keyword>
<evidence type="ECO:0000256" key="1">
    <source>
        <dbReference type="ARBA" id="ARBA00023015"/>
    </source>
</evidence>
<keyword evidence="2" id="KW-0238">DNA-binding</keyword>
<dbReference type="OrthoDB" id="166264at2"/>
<dbReference type="InterPro" id="IPR036390">
    <property type="entry name" value="WH_DNA-bd_sf"/>
</dbReference>
<dbReference type="InterPro" id="IPR036388">
    <property type="entry name" value="WH-like_DNA-bd_sf"/>
</dbReference>
<dbReference type="InterPro" id="IPR019888">
    <property type="entry name" value="Tscrpt_reg_AsnC-like"/>
</dbReference>
<dbReference type="Pfam" id="PF01037">
    <property type="entry name" value="AsnC_trans_reg"/>
    <property type="match status" value="1"/>
</dbReference>
<dbReference type="SUPFAM" id="SSF54909">
    <property type="entry name" value="Dimeric alpha+beta barrel"/>
    <property type="match status" value="1"/>
</dbReference>
<feature type="domain" description="HTH asnC-type" evidence="4">
    <location>
        <begin position="3"/>
        <end position="64"/>
    </location>
</feature>
<dbReference type="GO" id="GO:0043200">
    <property type="term" value="P:response to amino acid"/>
    <property type="evidence" value="ECO:0007669"/>
    <property type="project" value="TreeGrafter"/>
</dbReference>
<evidence type="ECO:0000256" key="2">
    <source>
        <dbReference type="ARBA" id="ARBA00023125"/>
    </source>
</evidence>
<dbReference type="PANTHER" id="PTHR30154:SF34">
    <property type="entry name" value="TRANSCRIPTIONAL REGULATOR AZLB"/>
    <property type="match status" value="1"/>
</dbReference>
<dbReference type="GO" id="GO:0043565">
    <property type="term" value="F:sequence-specific DNA binding"/>
    <property type="evidence" value="ECO:0007669"/>
    <property type="project" value="InterPro"/>
</dbReference>
<dbReference type="GO" id="GO:0005829">
    <property type="term" value="C:cytosol"/>
    <property type="evidence" value="ECO:0007669"/>
    <property type="project" value="TreeGrafter"/>
</dbReference>
<keyword evidence="6" id="KW-1185">Reference proteome</keyword>
<evidence type="ECO:0000259" key="4">
    <source>
        <dbReference type="PROSITE" id="PS50956"/>
    </source>
</evidence>
<comment type="caution">
    <text evidence="5">The sequence shown here is derived from an EMBL/GenBank/DDBJ whole genome shotgun (WGS) entry which is preliminary data.</text>
</comment>
<accession>A0A2V5L8W5</accession>
<evidence type="ECO:0000313" key="5">
    <source>
        <dbReference type="EMBL" id="PYI66834.1"/>
    </source>
</evidence>
<dbReference type="PANTHER" id="PTHR30154">
    <property type="entry name" value="LEUCINE-RESPONSIVE REGULATORY PROTEIN"/>
    <property type="match status" value="1"/>
</dbReference>
<dbReference type="SUPFAM" id="SSF46785">
    <property type="entry name" value="Winged helix' DNA-binding domain"/>
    <property type="match status" value="1"/>
</dbReference>
<dbReference type="SMART" id="SM00344">
    <property type="entry name" value="HTH_ASNC"/>
    <property type="match status" value="1"/>
</dbReference>
<keyword evidence="1" id="KW-0805">Transcription regulation</keyword>
<organism evidence="5 6">
    <name type="scientific">Arthrobacter livingstonensis</name>
    <dbReference type="NCBI Taxonomy" id="670078"/>
    <lineage>
        <taxon>Bacteria</taxon>
        <taxon>Bacillati</taxon>
        <taxon>Actinomycetota</taxon>
        <taxon>Actinomycetes</taxon>
        <taxon>Micrococcales</taxon>
        <taxon>Micrococcaceae</taxon>
        <taxon>Arthrobacter</taxon>
    </lineage>
</organism>
<dbReference type="Pfam" id="PF13412">
    <property type="entry name" value="HTH_24"/>
    <property type="match status" value="1"/>
</dbReference>
<dbReference type="InterPro" id="IPR019885">
    <property type="entry name" value="Tscrpt_reg_HTH_AsnC-type_CS"/>
</dbReference>
<evidence type="ECO:0000313" key="6">
    <source>
        <dbReference type="Proteomes" id="UP000247832"/>
    </source>
</evidence>
<dbReference type="InterPro" id="IPR019887">
    <property type="entry name" value="Tscrpt_reg_AsnC/Lrp_C"/>
</dbReference>
<dbReference type="InterPro" id="IPR011991">
    <property type="entry name" value="ArsR-like_HTH"/>
</dbReference>
<dbReference type="EMBL" id="QJVD01000012">
    <property type="protein sequence ID" value="PYI66834.1"/>
    <property type="molecule type" value="Genomic_DNA"/>
</dbReference>
<sequence length="152" mass="16429">MVIDAIDREILRKLQDDGRMTATALAAEVGLTVAPCHRRLKDLEADGVISGYRAVIDPASVGLGFEAIVFVTLAQVDRATLDKFEALVSANVHITSAQRLFGDPDYILKVMAEDLSAYQQFFDNALTVLPGVQRVSSTLVMKNLKPGSGLPL</sequence>
<dbReference type="PROSITE" id="PS50956">
    <property type="entry name" value="HTH_ASNC_2"/>
    <property type="match status" value="1"/>
</dbReference>
<dbReference type="AlphaFoldDB" id="A0A2V5L8W5"/>
<reference evidence="5 6" key="1">
    <citation type="submission" date="2018-05" db="EMBL/GenBank/DDBJ databases">
        <title>Genetic diversity of glacier-inhabiting Cryobacterium bacteria in China and description of Cryobacterium mengkeensis sp. nov. and Arthrobacter glacialis sp. nov.</title>
        <authorList>
            <person name="Liu Q."/>
            <person name="Xin Y.-H."/>
        </authorList>
    </citation>
    <scope>NUCLEOTIDE SEQUENCE [LARGE SCALE GENOMIC DNA]</scope>
    <source>
        <strain evidence="5 6">LI2</strain>
    </source>
</reference>
<evidence type="ECO:0000256" key="3">
    <source>
        <dbReference type="ARBA" id="ARBA00023163"/>
    </source>
</evidence>
<dbReference type="CDD" id="cd00090">
    <property type="entry name" value="HTH_ARSR"/>
    <property type="match status" value="1"/>
</dbReference>
<dbReference type="Proteomes" id="UP000247832">
    <property type="component" value="Unassembled WGS sequence"/>
</dbReference>
<dbReference type="InterPro" id="IPR011008">
    <property type="entry name" value="Dimeric_a/b-barrel"/>
</dbReference>
<dbReference type="PROSITE" id="PS00519">
    <property type="entry name" value="HTH_ASNC_1"/>
    <property type="match status" value="1"/>
</dbReference>
<dbReference type="InterPro" id="IPR000485">
    <property type="entry name" value="AsnC-type_HTH_dom"/>
</dbReference>
<gene>
    <name evidence="5" type="ORF">CVV68_12100</name>
</gene>
<proteinExistence type="predicted"/>
<protein>
    <submittedName>
        <fullName evidence="5">AsnC family transcriptional regulator</fullName>
    </submittedName>
</protein>
<name>A0A2V5L8W5_9MICC</name>
<dbReference type="Gene3D" id="3.30.70.920">
    <property type="match status" value="1"/>
</dbReference>